<comment type="caution">
    <text evidence="1">The sequence shown here is derived from an EMBL/GenBank/DDBJ whole genome shotgun (WGS) entry which is preliminary data.</text>
</comment>
<dbReference type="EMBL" id="CAJVQC010106645">
    <property type="protein sequence ID" value="CAG8833489.1"/>
    <property type="molecule type" value="Genomic_DNA"/>
</dbReference>
<name>A0ACA9SBD4_9GLOM</name>
<feature type="non-terminal residue" evidence="1">
    <location>
        <position position="44"/>
    </location>
</feature>
<protein>
    <submittedName>
        <fullName evidence="1">28194_t:CDS:1</fullName>
    </submittedName>
</protein>
<evidence type="ECO:0000313" key="1">
    <source>
        <dbReference type="EMBL" id="CAG8833489.1"/>
    </source>
</evidence>
<organism evidence="1 2">
    <name type="scientific">Racocetra persica</name>
    <dbReference type="NCBI Taxonomy" id="160502"/>
    <lineage>
        <taxon>Eukaryota</taxon>
        <taxon>Fungi</taxon>
        <taxon>Fungi incertae sedis</taxon>
        <taxon>Mucoromycota</taxon>
        <taxon>Glomeromycotina</taxon>
        <taxon>Glomeromycetes</taxon>
        <taxon>Diversisporales</taxon>
        <taxon>Gigasporaceae</taxon>
        <taxon>Racocetra</taxon>
    </lineage>
</organism>
<evidence type="ECO:0000313" key="2">
    <source>
        <dbReference type="Proteomes" id="UP000789920"/>
    </source>
</evidence>
<dbReference type="Proteomes" id="UP000789920">
    <property type="component" value="Unassembled WGS sequence"/>
</dbReference>
<sequence>MALQQVTQMERTRIARIEFIPRATNNNENNELRVAPNAKIIRQN</sequence>
<accession>A0ACA9SBD4</accession>
<reference evidence="1" key="1">
    <citation type="submission" date="2021-06" db="EMBL/GenBank/DDBJ databases">
        <authorList>
            <person name="Kallberg Y."/>
            <person name="Tangrot J."/>
            <person name="Rosling A."/>
        </authorList>
    </citation>
    <scope>NUCLEOTIDE SEQUENCE</scope>
    <source>
        <strain evidence="1">MA461A</strain>
    </source>
</reference>
<gene>
    <name evidence="1" type="ORF">RPERSI_LOCUS28840</name>
</gene>
<proteinExistence type="predicted"/>
<keyword evidence="2" id="KW-1185">Reference proteome</keyword>
<feature type="non-terminal residue" evidence="1">
    <location>
        <position position="1"/>
    </location>
</feature>